<evidence type="ECO:0000313" key="2">
    <source>
        <dbReference type="EMBL" id="KNC79825.1"/>
    </source>
</evidence>
<feature type="compositionally biased region" description="Low complexity" evidence="1">
    <location>
        <begin position="90"/>
        <end position="115"/>
    </location>
</feature>
<gene>
    <name evidence="2" type="ORF">SARC_07796</name>
</gene>
<name>A0A0L0FSR6_9EUKA</name>
<reference evidence="2 3" key="1">
    <citation type="submission" date="2011-02" db="EMBL/GenBank/DDBJ databases">
        <title>The Genome Sequence of Sphaeroforma arctica JP610.</title>
        <authorList>
            <consortium name="The Broad Institute Genome Sequencing Platform"/>
            <person name="Russ C."/>
            <person name="Cuomo C."/>
            <person name="Young S.K."/>
            <person name="Zeng Q."/>
            <person name="Gargeya S."/>
            <person name="Alvarado L."/>
            <person name="Berlin A."/>
            <person name="Chapman S.B."/>
            <person name="Chen Z."/>
            <person name="Freedman E."/>
            <person name="Gellesch M."/>
            <person name="Goldberg J."/>
            <person name="Griggs A."/>
            <person name="Gujja S."/>
            <person name="Heilman E."/>
            <person name="Heiman D."/>
            <person name="Howarth C."/>
            <person name="Mehta T."/>
            <person name="Neiman D."/>
            <person name="Pearson M."/>
            <person name="Roberts A."/>
            <person name="Saif S."/>
            <person name="Shea T."/>
            <person name="Shenoy N."/>
            <person name="Sisk P."/>
            <person name="Stolte C."/>
            <person name="Sykes S."/>
            <person name="White J."/>
            <person name="Yandava C."/>
            <person name="Burger G."/>
            <person name="Gray M.W."/>
            <person name="Holland P.W.H."/>
            <person name="King N."/>
            <person name="Lang F.B.F."/>
            <person name="Roger A.J."/>
            <person name="Ruiz-Trillo I."/>
            <person name="Haas B."/>
            <person name="Nusbaum C."/>
            <person name="Birren B."/>
        </authorList>
    </citation>
    <scope>NUCLEOTIDE SEQUENCE [LARGE SCALE GENOMIC DNA]</scope>
    <source>
        <strain evidence="2 3">JP610</strain>
    </source>
</reference>
<organism evidence="2 3">
    <name type="scientific">Sphaeroforma arctica JP610</name>
    <dbReference type="NCBI Taxonomy" id="667725"/>
    <lineage>
        <taxon>Eukaryota</taxon>
        <taxon>Ichthyosporea</taxon>
        <taxon>Ichthyophonida</taxon>
        <taxon>Sphaeroforma</taxon>
    </lineage>
</organism>
<feature type="compositionally biased region" description="Basic residues" evidence="1">
    <location>
        <begin position="130"/>
        <end position="143"/>
    </location>
</feature>
<feature type="region of interest" description="Disordered" evidence="1">
    <location>
        <begin position="90"/>
        <end position="161"/>
    </location>
</feature>
<dbReference type="Proteomes" id="UP000054560">
    <property type="component" value="Unassembled WGS sequence"/>
</dbReference>
<protein>
    <submittedName>
        <fullName evidence="2">Uncharacterized protein</fullName>
    </submittedName>
</protein>
<proteinExistence type="predicted"/>
<dbReference type="EMBL" id="KQ242238">
    <property type="protein sequence ID" value="KNC79825.1"/>
    <property type="molecule type" value="Genomic_DNA"/>
</dbReference>
<dbReference type="GeneID" id="25908300"/>
<dbReference type="RefSeq" id="XP_014153727.1">
    <property type="nucleotide sequence ID" value="XM_014298252.1"/>
</dbReference>
<evidence type="ECO:0000256" key="1">
    <source>
        <dbReference type="SAM" id="MobiDB-lite"/>
    </source>
</evidence>
<keyword evidence="3" id="KW-1185">Reference proteome</keyword>
<sequence length="241" mass="26749">MSHLQQSTLTHFSDVWDITRYSQHASRSNTFLQLPLRVQNYDGQTVVFPVPNGCYDRVRITSLTDSLVGESLKLANIVSSRVCNACAVEVSPTPTPSPSAEATSTMHSSETESSTNPSWWDEFEKYDKPKKSKKSKKKKKKHPHHDDVNDDDDNDDGLVKWHNANENSVDEAQRTGQNILSAGPDQSADQANGDDAVEEFELIFLESLDNTAYAATKGLGYNVNGFDVGGESKTKLQRQLL</sequence>
<dbReference type="AlphaFoldDB" id="A0A0L0FSR6"/>
<evidence type="ECO:0000313" key="3">
    <source>
        <dbReference type="Proteomes" id="UP000054560"/>
    </source>
</evidence>
<accession>A0A0L0FSR6</accession>